<protein>
    <recommendedName>
        <fullName evidence="3">N-acetyltransferase domain-containing protein</fullName>
    </recommendedName>
</protein>
<dbReference type="SUPFAM" id="SSF55729">
    <property type="entry name" value="Acyl-CoA N-acyltransferases (Nat)"/>
    <property type="match status" value="1"/>
</dbReference>
<reference evidence="2" key="1">
    <citation type="submission" date="2016-10" db="EMBL/GenBank/DDBJ databases">
        <authorList>
            <person name="Varghese N."/>
            <person name="Submissions S."/>
        </authorList>
    </citation>
    <scope>NUCLEOTIDE SEQUENCE [LARGE SCALE GENOMIC DNA]</scope>
    <source>
        <strain evidence="2">DSM 24536</strain>
    </source>
</reference>
<dbReference type="InterPro" id="IPR039968">
    <property type="entry name" value="BcerS-like"/>
</dbReference>
<organism evidence="1 2">
    <name type="scientific">Daejeonella rubra</name>
    <dbReference type="NCBI Taxonomy" id="990371"/>
    <lineage>
        <taxon>Bacteria</taxon>
        <taxon>Pseudomonadati</taxon>
        <taxon>Bacteroidota</taxon>
        <taxon>Sphingobacteriia</taxon>
        <taxon>Sphingobacteriales</taxon>
        <taxon>Sphingobacteriaceae</taxon>
        <taxon>Daejeonella</taxon>
    </lineage>
</organism>
<dbReference type="AlphaFoldDB" id="A0A1G9LXT3"/>
<keyword evidence="2" id="KW-1185">Reference proteome</keyword>
<proteinExistence type="predicted"/>
<dbReference type="STRING" id="990371.SAMN05421813_101136"/>
<dbReference type="InterPro" id="IPR016181">
    <property type="entry name" value="Acyl_CoA_acyltransferase"/>
</dbReference>
<gene>
    <name evidence="1" type="ORF">SAMN05421813_101136</name>
</gene>
<dbReference type="PANTHER" id="PTHR41368">
    <property type="entry name" value="PROTEIN YGHO"/>
    <property type="match status" value="1"/>
</dbReference>
<sequence length="372" mass="43177">MILKEVDNTSTAVEFLDVARELYRNDKYWVCPLDKDIEAIFDPKKNNFHTHGTCTRWVLKSNDGKLIGRIAAFINENKAYQPKQATGGIGFFESIDNKEAATLLFDTAKNWLSERGMKAMDGPINFGENDSFWGLLIEGFTTPSYGMNYHHSYYKKLFEDYGFTVLYEQITNHLEVKKPFPERFTKIAQWVANKPGYTFRHLEVGKLEQFAKDFAEIYNDAWQNFENFVPLETQGILESFNKMKTVMDEKLIWFAYINEEPASVIVIIPDANQMIKSFNGKLGLIEKLKFLYYRWKGVNRMRAVVMGTKKPFQKLGLESALFIKLKEYVIPMNQYEELELSWVGDFNDKMLSIHEATGATLGKKHATLRKLF</sequence>
<dbReference type="RefSeq" id="WP_090697700.1">
    <property type="nucleotide sequence ID" value="NZ_FNHH01000001.1"/>
</dbReference>
<name>A0A1G9LXT3_9SPHI</name>
<accession>A0A1G9LXT3</accession>
<dbReference type="Proteomes" id="UP000199226">
    <property type="component" value="Unassembled WGS sequence"/>
</dbReference>
<evidence type="ECO:0008006" key="3">
    <source>
        <dbReference type="Google" id="ProtNLM"/>
    </source>
</evidence>
<dbReference type="EMBL" id="FNHH01000001">
    <property type="protein sequence ID" value="SDL66497.1"/>
    <property type="molecule type" value="Genomic_DNA"/>
</dbReference>
<dbReference type="OrthoDB" id="9806005at2"/>
<evidence type="ECO:0000313" key="1">
    <source>
        <dbReference type="EMBL" id="SDL66497.1"/>
    </source>
</evidence>
<dbReference type="PANTHER" id="PTHR41368:SF1">
    <property type="entry name" value="PROTEIN YGHO"/>
    <property type="match status" value="1"/>
</dbReference>
<evidence type="ECO:0000313" key="2">
    <source>
        <dbReference type="Proteomes" id="UP000199226"/>
    </source>
</evidence>